<dbReference type="EMBL" id="GBRH01225711">
    <property type="protein sequence ID" value="JAD72184.1"/>
    <property type="molecule type" value="Transcribed_RNA"/>
</dbReference>
<protein>
    <submittedName>
        <fullName evidence="1">Uncharacterized protein</fullName>
    </submittedName>
</protein>
<organism evidence="1">
    <name type="scientific">Arundo donax</name>
    <name type="common">Giant reed</name>
    <name type="synonym">Donax arundinaceus</name>
    <dbReference type="NCBI Taxonomy" id="35708"/>
    <lineage>
        <taxon>Eukaryota</taxon>
        <taxon>Viridiplantae</taxon>
        <taxon>Streptophyta</taxon>
        <taxon>Embryophyta</taxon>
        <taxon>Tracheophyta</taxon>
        <taxon>Spermatophyta</taxon>
        <taxon>Magnoliopsida</taxon>
        <taxon>Liliopsida</taxon>
        <taxon>Poales</taxon>
        <taxon>Poaceae</taxon>
        <taxon>PACMAD clade</taxon>
        <taxon>Arundinoideae</taxon>
        <taxon>Arundineae</taxon>
        <taxon>Arundo</taxon>
    </lineage>
</organism>
<reference evidence="1" key="1">
    <citation type="submission" date="2014-09" db="EMBL/GenBank/DDBJ databases">
        <authorList>
            <person name="Magalhaes I.L.F."/>
            <person name="Oliveira U."/>
            <person name="Santos F.R."/>
            <person name="Vidigal T.H.D.A."/>
            <person name="Brescovit A.D."/>
            <person name="Santos A.J."/>
        </authorList>
    </citation>
    <scope>NUCLEOTIDE SEQUENCE</scope>
    <source>
        <tissue evidence="1">Shoot tissue taken approximately 20 cm above the soil surface</tissue>
    </source>
</reference>
<reference evidence="1" key="2">
    <citation type="journal article" date="2015" name="Data Brief">
        <title>Shoot transcriptome of the giant reed, Arundo donax.</title>
        <authorList>
            <person name="Barrero R.A."/>
            <person name="Guerrero F.D."/>
            <person name="Moolhuijzen P."/>
            <person name="Goolsby J.A."/>
            <person name="Tidwell J."/>
            <person name="Bellgard S.E."/>
            <person name="Bellgard M.I."/>
        </authorList>
    </citation>
    <scope>NUCLEOTIDE SEQUENCE</scope>
    <source>
        <tissue evidence="1">Shoot tissue taken approximately 20 cm above the soil surface</tissue>
    </source>
</reference>
<name>A0A0A9C7E0_ARUDO</name>
<proteinExistence type="predicted"/>
<evidence type="ECO:0000313" key="1">
    <source>
        <dbReference type="EMBL" id="JAD72184.1"/>
    </source>
</evidence>
<accession>A0A0A9C7E0</accession>
<sequence>MQTMGKQNTLV</sequence>